<feature type="compositionally biased region" description="Low complexity" evidence="1">
    <location>
        <begin position="83"/>
        <end position="129"/>
    </location>
</feature>
<organism evidence="3 4">
    <name type="scientific">Collybiopsis luxurians FD-317 M1</name>
    <dbReference type="NCBI Taxonomy" id="944289"/>
    <lineage>
        <taxon>Eukaryota</taxon>
        <taxon>Fungi</taxon>
        <taxon>Dikarya</taxon>
        <taxon>Basidiomycota</taxon>
        <taxon>Agaricomycotina</taxon>
        <taxon>Agaricomycetes</taxon>
        <taxon>Agaricomycetidae</taxon>
        <taxon>Agaricales</taxon>
        <taxon>Marasmiineae</taxon>
        <taxon>Omphalotaceae</taxon>
        <taxon>Collybiopsis</taxon>
        <taxon>Collybiopsis luxurians</taxon>
    </lineage>
</organism>
<dbReference type="AlphaFoldDB" id="A0A0D0BEF0"/>
<feature type="region of interest" description="Disordered" evidence="1">
    <location>
        <begin position="83"/>
        <end position="134"/>
    </location>
</feature>
<sequence length="513" mass="55377">MVVQGPAPSFEIHFEQGALAAVATTIVPTGTSDEYDFPLVIPTELTGTDAVFLIETGNVGAFTVQTVPLAAFPQLNTEKILTSPLGTSESTPSGGTSIFTAPPSSQSTSSRGSISSSPEPASTTSHAPTGGETIKSSHSVIIGSVVGGVGSLILIGAILLCRRYRTRRSTTVQQINAAAGHDEDSANGTISPFVGIQTTSQFPEKRQPTANWRLENIRDTENDENATPSTTPSGEPEIRQNNRRVREFRHQDSGWSHPAEARDRDSGSEDVIELPPDYASEGIRGGKVKGAANSDNDLANEREEFREQSTNETTNELDESSGEAKDVAEEREDDLGDIGDEKDNTVHCGQDSDESSFNQSVNVGNGVVENMFNVVNDRCQDLDGAVFGLCEPYIYAGKFFFFLFNSYNFDAQFNATFDCFYYPGGKPFTSTQQHQIKLDPELIYKQITGIKGFKALVRFERSTTSTTPAPSLRGYKHVIISSCSSVVLDSASVGVLGALRMLAHLSFFSLSFL</sequence>
<accession>A0A0D0BEF0</accession>
<keyword evidence="2" id="KW-0812">Transmembrane</keyword>
<evidence type="ECO:0000313" key="4">
    <source>
        <dbReference type="Proteomes" id="UP000053593"/>
    </source>
</evidence>
<feature type="region of interest" description="Disordered" evidence="1">
    <location>
        <begin position="202"/>
        <end position="360"/>
    </location>
</feature>
<feature type="compositionally biased region" description="Basic and acidic residues" evidence="1">
    <location>
        <begin position="236"/>
        <end position="252"/>
    </location>
</feature>
<protein>
    <submittedName>
        <fullName evidence="3">Uncharacterized protein</fullName>
    </submittedName>
</protein>
<keyword evidence="4" id="KW-1185">Reference proteome</keyword>
<dbReference type="Proteomes" id="UP000053593">
    <property type="component" value="Unassembled WGS sequence"/>
</dbReference>
<evidence type="ECO:0000313" key="3">
    <source>
        <dbReference type="EMBL" id="KIK52971.1"/>
    </source>
</evidence>
<evidence type="ECO:0000256" key="2">
    <source>
        <dbReference type="SAM" id="Phobius"/>
    </source>
</evidence>
<reference evidence="3 4" key="1">
    <citation type="submission" date="2014-04" db="EMBL/GenBank/DDBJ databases">
        <title>Evolutionary Origins and Diversification of the Mycorrhizal Mutualists.</title>
        <authorList>
            <consortium name="DOE Joint Genome Institute"/>
            <consortium name="Mycorrhizal Genomics Consortium"/>
            <person name="Kohler A."/>
            <person name="Kuo A."/>
            <person name="Nagy L.G."/>
            <person name="Floudas D."/>
            <person name="Copeland A."/>
            <person name="Barry K.W."/>
            <person name="Cichocki N."/>
            <person name="Veneault-Fourrey C."/>
            <person name="LaButti K."/>
            <person name="Lindquist E.A."/>
            <person name="Lipzen A."/>
            <person name="Lundell T."/>
            <person name="Morin E."/>
            <person name="Murat C."/>
            <person name="Riley R."/>
            <person name="Ohm R."/>
            <person name="Sun H."/>
            <person name="Tunlid A."/>
            <person name="Henrissat B."/>
            <person name="Grigoriev I.V."/>
            <person name="Hibbett D.S."/>
            <person name="Martin F."/>
        </authorList>
    </citation>
    <scope>NUCLEOTIDE SEQUENCE [LARGE SCALE GENOMIC DNA]</scope>
    <source>
        <strain evidence="3 4">FD-317 M1</strain>
    </source>
</reference>
<name>A0A0D0BEF0_9AGAR</name>
<feature type="compositionally biased region" description="Basic and acidic residues" evidence="1">
    <location>
        <begin position="299"/>
        <end position="309"/>
    </location>
</feature>
<feature type="compositionally biased region" description="Acidic residues" evidence="1">
    <location>
        <begin position="329"/>
        <end position="338"/>
    </location>
</feature>
<keyword evidence="2" id="KW-1133">Transmembrane helix</keyword>
<dbReference type="EMBL" id="KN834835">
    <property type="protein sequence ID" value="KIK52971.1"/>
    <property type="molecule type" value="Genomic_DNA"/>
</dbReference>
<proteinExistence type="predicted"/>
<feature type="transmembrane region" description="Helical" evidence="2">
    <location>
        <begin position="140"/>
        <end position="161"/>
    </location>
</feature>
<gene>
    <name evidence="3" type="ORF">GYMLUDRAFT_250800</name>
</gene>
<keyword evidence="2" id="KW-0472">Membrane</keyword>
<dbReference type="HOGENOM" id="CLU_531061_0_0_1"/>
<evidence type="ECO:0000256" key="1">
    <source>
        <dbReference type="SAM" id="MobiDB-lite"/>
    </source>
</evidence>